<evidence type="ECO:0000256" key="3">
    <source>
        <dbReference type="ARBA" id="ARBA00022679"/>
    </source>
</evidence>
<dbReference type="AlphaFoldDB" id="A0A326U2A7"/>
<dbReference type="CDD" id="cd06853">
    <property type="entry name" value="GT_WecA_like"/>
    <property type="match status" value="1"/>
</dbReference>
<evidence type="ECO:0000256" key="4">
    <source>
        <dbReference type="ARBA" id="ARBA00022692"/>
    </source>
</evidence>
<accession>A0A326U2A7</accession>
<feature type="transmembrane region" description="Helical" evidence="9">
    <location>
        <begin position="339"/>
        <end position="357"/>
    </location>
</feature>
<comment type="caution">
    <text evidence="10">The sequence shown here is derived from an EMBL/GenBank/DDBJ whole genome shotgun (WGS) entry which is preliminary data.</text>
</comment>
<feature type="transmembrane region" description="Helical" evidence="9">
    <location>
        <begin position="126"/>
        <end position="153"/>
    </location>
</feature>
<feature type="transmembrane region" description="Helical" evidence="9">
    <location>
        <begin position="64"/>
        <end position="84"/>
    </location>
</feature>
<dbReference type="GO" id="GO:0044038">
    <property type="term" value="P:cell wall macromolecule biosynthetic process"/>
    <property type="evidence" value="ECO:0007669"/>
    <property type="project" value="TreeGrafter"/>
</dbReference>
<dbReference type="InterPro" id="IPR018480">
    <property type="entry name" value="PNAcMuramoyl-5peptid_Trfase_CS"/>
</dbReference>
<dbReference type="PANTHER" id="PTHR22926:SF3">
    <property type="entry name" value="UNDECAPRENYL-PHOSPHATE ALPHA-N-ACETYLGLUCOSAMINYL 1-PHOSPHATE TRANSFERASE"/>
    <property type="match status" value="1"/>
</dbReference>
<dbReference type="OrthoDB" id="9805475at2"/>
<comment type="subcellular location">
    <subcellularLocation>
        <location evidence="1">Cell membrane</location>
        <topology evidence="1">Multi-pass membrane protein</topology>
    </subcellularLocation>
</comment>
<dbReference type="GO" id="GO:0016780">
    <property type="term" value="F:phosphotransferase activity, for other substituted phosphate groups"/>
    <property type="evidence" value="ECO:0007669"/>
    <property type="project" value="InterPro"/>
</dbReference>
<feature type="transmembrane region" description="Helical" evidence="9">
    <location>
        <begin position="20"/>
        <end position="43"/>
    </location>
</feature>
<gene>
    <name evidence="10" type="ORF">EI42_04253</name>
</gene>
<keyword evidence="2" id="KW-1003">Cell membrane</keyword>
<dbReference type="GO" id="GO:0009103">
    <property type="term" value="P:lipopolysaccharide biosynthetic process"/>
    <property type="evidence" value="ECO:0007669"/>
    <property type="project" value="TreeGrafter"/>
</dbReference>
<keyword evidence="7" id="KW-0479">Metal-binding</keyword>
<feature type="binding site" evidence="7">
    <location>
        <position position="267"/>
    </location>
    <ligand>
        <name>Mg(2+)</name>
        <dbReference type="ChEBI" id="CHEBI:18420"/>
    </ligand>
</feature>
<feature type="transmembrane region" description="Helical" evidence="9">
    <location>
        <begin position="211"/>
        <end position="230"/>
    </location>
</feature>
<feature type="transmembrane region" description="Helical" evidence="9">
    <location>
        <begin position="363"/>
        <end position="380"/>
    </location>
</feature>
<dbReference type="RefSeq" id="WP_111324590.1">
    <property type="nucleotide sequence ID" value="NZ_BIFX01000001.1"/>
</dbReference>
<dbReference type="GO" id="GO:0005886">
    <property type="term" value="C:plasma membrane"/>
    <property type="evidence" value="ECO:0007669"/>
    <property type="project" value="UniProtKB-SubCell"/>
</dbReference>
<feature type="compositionally biased region" description="Basic and acidic residues" evidence="8">
    <location>
        <begin position="392"/>
        <end position="412"/>
    </location>
</feature>
<dbReference type="PROSITE" id="PS01348">
    <property type="entry name" value="MRAY_2"/>
    <property type="match status" value="1"/>
</dbReference>
<dbReference type="GO" id="GO:0071555">
    <property type="term" value="P:cell wall organization"/>
    <property type="evidence" value="ECO:0007669"/>
    <property type="project" value="TreeGrafter"/>
</dbReference>
<feature type="binding site" evidence="7">
    <location>
        <position position="207"/>
    </location>
    <ligand>
        <name>Mg(2+)</name>
        <dbReference type="ChEBI" id="CHEBI:18420"/>
    </ligand>
</feature>
<keyword evidence="6 9" id="KW-0472">Membrane</keyword>
<feature type="transmembrane region" description="Helical" evidence="9">
    <location>
        <begin position="236"/>
        <end position="254"/>
    </location>
</feature>
<keyword evidence="3 10" id="KW-0808">Transferase</keyword>
<dbReference type="Proteomes" id="UP000248806">
    <property type="component" value="Unassembled WGS sequence"/>
</dbReference>
<keyword evidence="7" id="KW-0460">Magnesium</keyword>
<name>A0A326U2A7_THEHA</name>
<comment type="cofactor">
    <cofactor evidence="7">
        <name>Mg(2+)</name>
        <dbReference type="ChEBI" id="CHEBI:18420"/>
    </cofactor>
</comment>
<evidence type="ECO:0000313" key="10">
    <source>
        <dbReference type="EMBL" id="PZW25409.1"/>
    </source>
</evidence>
<dbReference type="PANTHER" id="PTHR22926">
    <property type="entry name" value="PHOSPHO-N-ACETYLMURAMOYL-PENTAPEPTIDE-TRANSFERASE"/>
    <property type="match status" value="1"/>
</dbReference>
<dbReference type="Pfam" id="PF00953">
    <property type="entry name" value="Glycos_transf_4"/>
    <property type="match status" value="1"/>
</dbReference>
<reference evidence="10 11" key="1">
    <citation type="submission" date="2018-06" db="EMBL/GenBank/DDBJ databases">
        <title>Genomic Encyclopedia of Archaeal and Bacterial Type Strains, Phase II (KMG-II): from individual species to whole genera.</title>
        <authorList>
            <person name="Goeker M."/>
        </authorList>
    </citation>
    <scope>NUCLEOTIDE SEQUENCE [LARGE SCALE GENOMIC DNA]</scope>
    <source>
        <strain evidence="10 11">ATCC BAA-1881</strain>
    </source>
</reference>
<evidence type="ECO:0000256" key="8">
    <source>
        <dbReference type="SAM" id="MobiDB-lite"/>
    </source>
</evidence>
<evidence type="ECO:0000256" key="7">
    <source>
        <dbReference type="PIRSR" id="PIRSR600715-1"/>
    </source>
</evidence>
<feature type="transmembrane region" description="Helical" evidence="9">
    <location>
        <begin position="288"/>
        <end position="308"/>
    </location>
</feature>
<protein>
    <submittedName>
        <fullName evidence="10">UDP-GlcNAc:undecaprenyl-phosphate GlcNAc-1-phosphate transferase</fullName>
    </submittedName>
</protein>
<feature type="transmembrane region" description="Helical" evidence="9">
    <location>
        <begin position="173"/>
        <end position="199"/>
    </location>
</feature>
<dbReference type="EMBL" id="QKUF01000018">
    <property type="protein sequence ID" value="PZW25409.1"/>
    <property type="molecule type" value="Genomic_DNA"/>
</dbReference>
<dbReference type="GO" id="GO:0046872">
    <property type="term" value="F:metal ion binding"/>
    <property type="evidence" value="ECO:0007669"/>
    <property type="project" value="UniProtKB-KW"/>
</dbReference>
<keyword evidence="4 9" id="KW-0812">Transmembrane</keyword>
<feature type="transmembrane region" description="Helical" evidence="9">
    <location>
        <begin position="96"/>
        <end position="114"/>
    </location>
</feature>
<organism evidence="10 11">
    <name type="scientific">Thermosporothrix hazakensis</name>
    <dbReference type="NCBI Taxonomy" id="644383"/>
    <lineage>
        <taxon>Bacteria</taxon>
        <taxon>Bacillati</taxon>
        <taxon>Chloroflexota</taxon>
        <taxon>Ktedonobacteria</taxon>
        <taxon>Ktedonobacterales</taxon>
        <taxon>Thermosporotrichaceae</taxon>
        <taxon>Thermosporothrix</taxon>
    </lineage>
</organism>
<dbReference type="InterPro" id="IPR000715">
    <property type="entry name" value="Glycosyl_transferase_4"/>
</dbReference>
<keyword evidence="5 9" id="KW-1133">Transmembrane helix</keyword>
<evidence type="ECO:0000256" key="1">
    <source>
        <dbReference type="ARBA" id="ARBA00004651"/>
    </source>
</evidence>
<evidence type="ECO:0000313" key="11">
    <source>
        <dbReference type="Proteomes" id="UP000248806"/>
    </source>
</evidence>
<sequence length="412" mass="45087">MTLSIVQAQTELGFPANLFLVLGGAAAACVLSYLLTYGVIFFCRKFGLLDRSTVERTRIHTTPTPRLGGVAMFLAFVIAALLFYVTYPGVQPEEKIRFWLLLAASTLIVAVHAYDDVRGLKPLTKLIFQTLAVIIILGPWNWHFYGVILFGFSNPFGVVNPPPGQDLPWYRDSIISIFIHSPDITWLAIPAVLVTWFWIAGMMNTVNFIDGLDGLAGGVVAITGIFICIICWQLKQYTICTLSAIFTGAVLGFLPHNWNPAKVFMGDSGSQFLGIMLAVLSVMGGAKVALALMVLGIPILDVAIVIVGRLRKGVSAAQHDTSSHLHYRLLATGLNPKQICFIFYGLTIMFGVLALSLPRPLKIGGLILVGITMTVLVFWLESLKRKRLQQGPKEKIAGTSAVERKREQSHSA</sequence>
<evidence type="ECO:0000256" key="9">
    <source>
        <dbReference type="SAM" id="Phobius"/>
    </source>
</evidence>
<feature type="region of interest" description="Disordered" evidence="8">
    <location>
        <begin position="391"/>
        <end position="412"/>
    </location>
</feature>
<evidence type="ECO:0000256" key="6">
    <source>
        <dbReference type="ARBA" id="ARBA00023136"/>
    </source>
</evidence>
<keyword evidence="11" id="KW-1185">Reference proteome</keyword>
<evidence type="ECO:0000256" key="5">
    <source>
        <dbReference type="ARBA" id="ARBA00022989"/>
    </source>
</evidence>
<evidence type="ECO:0000256" key="2">
    <source>
        <dbReference type="ARBA" id="ARBA00022475"/>
    </source>
</evidence>
<proteinExistence type="predicted"/>